<keyword evidence="2" id="KW-1185">Reference proteome</keyword>
<accession>A0ABT1BXU2</accession>
<organism evidence="1 2">
    <name type="scientific">Segatella cerevisiae</name>
    <dbReference type="NCBI Taxonomy" id="2053716"/>
    <lineage>
        <taxon>Bacteria</taxon>
        <taxon>Pseudomonadati</taxon>
        <taxon>Bacteroidota</taxon>
        <taxon>Bacteroidia</taxon>
        <taxon>Bacteroidales</taxon>
        <taxon>Prevotellaceae</taxon>
        <taxon>Segatella</taxon>
    </lineage>
</organism>
<protein>
    <submittedName>
        <fullName evidence="1">Uncharacterized protein</fullName>
    </submittedName>
</protein>
<evidence type="ECO:0000313" key="2">
    <source>
        <dbReference type="Proteomes" id="UP001204015"/>
    </source>
</evidence>
<name>A0ABT1BXU2_9BACT</name>
<sequence length="50" mass="5826">MKNPIHNMDKEQIACKSLHPSERTLNLIRQIAYTYQVISLNGRKEVICLN</sequence>
<gene>
    <name evidence="1" type="ORF">NG821_08660</name>
</gene>
<dbReference type="RefSeq" id="WP_252761273.1">
    <property type="nucleotide sequence ID" value="NZ_JAMXLY010000032.1"/>
</dbReference>
<proteinExistence type="predicted"/>
<dbReference type="EMBL" id="JAMXLY010000032">
    <property type="protein sequence ID" value="MCO6025904.1"/>
    <property type="molecule type" value="Genomic_DNA"/>
</dbReference>
<comment type="caution">
    <text evidence="1">The sequence shown here is derived from an EMBL/GenBank/DDBJ whole genome shotgun (WGS) entry which is preliminary data.</text>
</comment>
<evidence type="ECO:0000313" key="1">
    <source>
        <dbReference type="EMBL" id="MCO6025904.1"/>
    </source>
</evidence>
<dbReference type="Proteomes" id="UP001204015">
    <property type="component" value="Unassembled WGS sequence"/>
</dbReference>
<reference evidence="1 2" key="1">
    <citation type="submission" date="2022-06" db="EMBL/GenBank/DDBJ databases">
        <title>A taxonomic note on the genus Prevotella: Description of four novel genera and emended description of the genera Hallella and Xylanibacter.</title>
        <authorList>
            <person name="Hitch T.C.A."/>
        </authorList>
    </citation>
    <scope>NUCLEOTIDE SEQUENCE [LARGE SCALE GENOMIC DNA]</scope>
    <source>
        <strain evidence="1 2">DSM 100619</strain>
    </source>
</reference>